<sequence>MIKKLIYISFTFTLLFFTWASSGQQRFPKPEFENGYVQPSPVTPEPRAAGMEFFDVIVLIAALSLASYLAIKKRSRQGILWLSVFSVAYFGFYRNGCICSIGAIQNVALAFADPAYAMSVSTLFFFLLPIIYSLFFGRVFCAGACPLGAIQDLVIINPISLPRWLRKVLGLFPFIYLGLAILYAATGTDFIICRYDPFIGIFRMDAEFHMVVLGISFLLMGMFVARPYCRFLCPYGVLLKWMSMFSKWHLSITPSKCIQCKLCTNSCPFDAIDFPTNEKEAGSTKSNVRKFLVYAILIPVWVVAGGFIGSKSHTFLSKANPNVYLAELLIAHPELKNDPDNIDVQTFMASGKPLKVLVDEAKVIRNEFYIGGWLLGGFIGLVIALTLLNQVVYRKKEDYQPNRGDCYSCGRCMDYCPVDR</sequence>
<gene>
    <name evidence="9" type="ORF">MNBD_BACTEROID01-441</name>
</gene>
<feature type="transmembrane region" description="Helical" evidence="7">
    <location>
        <begin position="206"/>
        <end position="225"/>
    </location>
</feature>
<dbReference type="InterPro" id="IPR017900">
    <property type="entry name" value="4Fe4S_Fe_S_CS"/>
</dbReference>
<evidence type="ECO:0000259" key="8">
    <source>
        <dbReference type="PROSITE" id="PS51379"/>
    </source>
</evidence>
<evidence type="ECO:0000256" key="7">
    <source>
        <dbReference type="SAM" id="Phobius"/>
    </source>
</evidence>
<dbReference type="AlphaFoldDB" id="A0A3B0U9C9"/>
<feature type="transmembrane region" description="Helical" evidence="7">
    <location>
        <begin position="291"/>
        <end position="309"/>
    </location>
</feature>
<dbReference type="PANTHER" id="PTHR30176">
    <property type="entry name" value="FERREDOXIN-TYPE PROTEIN NAPH"/>
    <property type="match status" value="1"/>
</dbReference>
<evidence type="ECO:0000256" key="4">
    <source>
        <dbReference type="ARBA" id="ARBA00022982"/>
    </source>
</evidence>
<evidence type="ECO:0000313" key="9">
    <source>
        <dbReference type="EMBL" id="VAW21987.1"/>
    </source>
</evidence>
<accession>A0A3B0U9C9</accession>
<dbReference type="Gene3D" id="3.30.70.20">
    <property type="match status" value="1"/>
</dbReference>
<keyword evidence="7" id="KW-0812">Transmembrane</keyword>
<protein>
    <recommendedName>
        <fullName evidence="8">4Fe-4S ferredoxin-type domain-containing protein</fullName>
    </recommendedName>
</protein>
<evidence type="ECO:0000256" key="6">
    <source>
        <dbReference type="ARBA" id="ARBA00023014"/>
    </source>
</evidence>
<dbReference type="SUPFAM" id="SSF54862">
    <property type="entry name" value="4Fe-4S ferredoxins"/>
    <property type="match status" value="1"/>
</dbReference>
<feature type="transmembrane region" description="Helical" evidence="7">
    <location>
        <begin position="53"/>
        <end position="71"/>
    </location>
</feature>
<keyword evidence="7" id="KW-1133">Transmembrane helix</keyword>
<feature type="domain" description="4Fe-4S ferredoxin-type" evidence="8">
    <location>
        <begin position="397"/>
        <end position="420"/>
    </location>
</feature>
<dbReference type="EMBL" id="UOEP01000162">
    <property type="protein sequence ID" value="VAW21987.1"/>
    <property type="molecule type" value="Genomic_DNA"/>
</dbReference>
<keyword evidence="2" id="KW-0004">4Fe-4S</keyword>
<keyword evidence="3" id="KW-0479">Metal-binding</keyword>
<evidence type="ECO:0000256" key="1">
    <source>
        <dbReference type="ARBA" id="ARBA00022448"/>
    </source>
</evidence>
<keyword evidence="6" id="KW-0411">Iron-sulfur</keyword>
<organism evidence="9">
    <name type="scientific">hydrothermal vent metagenome</name>
    <dbReference type="NCBI Taxonomy" id="652676"/>
    <lineage>
        <taxon>unclassified sequences</taxon>
        <taxon>metagenomes</taxon>
        <taxon>ecological metagenomes</taxon>
    </lineage>
</organism>
<feature type="transmembrane region" description="Helical" evidence="7">
    <location>
        <begin position="124"/>
        <end position="147"/>
    </location>
</feature>
<dbReference type="GO" id="GO:0005886">
    <property type="term" value="C:plasma membrane"/>
    <property type="evidence" value="ECO:0007669"/>
    <property type="project" value="TreeGrafter"/>
</dbReference>
<dbReference type="GO" id="GO:0046872">
    <property type="term" value="F:metal ion binding"/>
    <property type="evidence" value="ECO:0007669"/>
    <property type="project" value="UniProtKB-KW"/>
</dbReference>
<dbReference type="PROSITE" id="PS00198">
    <property type="entry name" value="4FE4S_FER_1"/>
    <property type="match status" value="2"/>
</dbReference>
<name>A0A3B0U9C9_9ZZZZ</name>
<feature type="transmembrane region" description="Helical" evidence="7">
    <location>
        <begin position="368"/>
        <end position="388"/>
    </location>
</feature>
<feature type="domain" description="4Fe-4S ferredoxin-type" evidence="8">
    <location>
        <begin position="248"/>
        <end position="277"/>
    </location>
</feature>
<dbReference type="PANTHER" id="PTHR30176:SF3">
    <property type="entry name" value="FERREDOXIN-TYPE PROTEIN NAPH"/>
    <property type="match status" value="1"/>
</dbReference>
<keyword evidence="4" id="KW-0249">Electron transport</keyword>
<keyword evidence="1" id="KW-0813">Transport</keyword>
<dbReference type="Pfam" id="PF12801">
    <property type="entry name" value="Fer4_5"/>
    <property type="match status" value="1"/>
</dbReference>
<proteinExistence type="predicted"/>
<evidence type="ECO:0000256" key="2">
    <source>
        <dbReference type="ARBA" id="ARBA00022485"/>
    </source>
</evidence>
<feature type="transmembrane region" description="Helical" evidence="7">
    <location>
        <begin position="168"/>
        <end position="186"/>
    </location>
</feature>
<dbReference type="InterPro" id="IPR051684">
    <property type="entry name" value="Electron_Trans/Redox"/>
</dbReference>
<evidence type="ECO:0000256" key="3">
    <source>
        <dbReference type="ARBA" id="ARBA00022723"/>
    </source>
</evidence>
<feature type="transmembrane region" description="Helical" evidence="7">
    <location>
        <begin position="78"/>
        <end position="104"/>
    </location>
</feature>
<dbReference type="Pfam" id="PF00037">
    <property type="entry name" value="Fer4"/>
    <property type="match status" value="1"/>
</dbReference>
<reference evidence="9" key="1">
    <citation type="submission" date="2018-06" db="EMBL/GenBank/DDBJ databases">
        <authorList>
            <person name="Zhirakovskaya E."/>
        </authorList>
    </citation>
    <scope>NUCLEOTIDE SEQUENCE</scope>
</reference>
<dbReference type="InterPro" id="IPR017896">
    <property type="entry name" value="4Fe4S_Fe-S-bd"/>
</dbReference>
<evidence type="ECO:0000256" key="5">
    <source>
        <dbReference type="ARBA" id="ARBA00023004"/>
    </source>
</evidence>
<keyword evidence="7" id="KW-0472">Membrane</keyword>
<keyword evidence="5" id="KW-0408">Iron</keyword>
<dbReference type="PROSITE" id="PS51379">
    <property type="entry name" value="4FE4S_FER_2"/>
    <property type="match status" value="2"/>
</dbReference>
<dbReference type="GO" id="GO:0051539">
    <property type="term" value="F:4 iron, 4 sulfur cluster binding"/>
    <property type="evidence" value="ECO:0007669"/>
    <property type="project" value="UniProtKB-KW"/>
</dbReference>